<dbReference type="Proteomes" id="UP000887097">
    <property type="component" value="Unassembled WGS sequence"/>
</dbReference>
<evidence type="ECO:0000313" key="2">
    <source>
        <dbReference type="Proteomes" id="UP000887097"/>
    </source>
</evidence>
<gene>
    <name evidence="1" type="ORF">PRMUPPPA20_15410</name>
</gene>
<sequence>MWATLAKEYEKAKYWMIKQFGGEKRYEAMRDDLLRKCAYSQRPMLSKPVYYTSSEGNRWICFENAFYYPDSLASNCMPNCFCYFETASSIGVFMVGFNELIHGGDMNCVLIFTPHFFQRYAERMGVSGDKNELLMKFITSTRSFTVSPMEPDENGVERITVRITTDCTGHGIRRSGKENVFEVRTILTDAQLSKAQAARTEHVRSLGDLTRFEPLEVTERRLNNCGDIKDVAKAFYDKIDKLESLGVDTSFQTRGLKLSMTFSKIFMQMGIATIYDSDFWTKLGRESHASILRYLHGLDENDKDFDPFKELVKVAREIAARMGVRKFAWRECAKLLLMDIYQYNEATAAETIRELYPM</sequence>
<protein>
    <submittedName>
        <fullName evidence="1">Uncharacterized protein</fullName>
    </submittedName>
</protein>
<accession>A0AA37I2V8</accession>
<name>A0AA37I2V8_XYLRU</name>
<proteinExistence type="predicted"/>
<dbReference type="AlphaFoldDB" id="A0AA37I2V8"/>
<comment type="caution">
    <text evidence="1">The sequence shown here is derived from an EMBL/GenBank/DDBJ whole genome shotgun (WGS) entry which is preliminary data.</text>
</comment>
<reference evidence="1" key="1">
    <citation type="submission" date="2021-08" db="EMBL/GenBank/DDBJ databases">
        <title>Prevotella lacticifex sp. nov., isolated from rumen of cow.</title>
        <authorList>
            <person name="Shinkai T."/>
            <person name="Ikeyama N."/>
            <person name="Kumagai M."/>
            <person name="Ohmori H."/>
            <person name="Sakamoto M."/>
            <person name="Ohkuma M."/>
            <person name="Mitsumori M."/>
        </authorList>
    </citation>
    <scope>NUCLEOTIDE SEQUENCE</scope>
    <source>
        <strain evidence="1">JCM 8259</strain>
    </source>
</reference>
<dbReference type="EMBL" id="BPTT01000001">
    <property type="protein sequence ID" value="GJG33432.1"/>
    <property type="molecule type" value="Genomic_DNA"/>
</dbReference>
<organism evidence="1 2">
    <name type="scientific">Xylanibacter ruminicola</name>
    <name type="common">Prevotella ruminicola</name>
    <dbReference type="NCBI Taxonomy" id="839"/>
    <lineage>
        <taxon>Bacteria</taxon>
        <taxon>Pseudomonadati</taxon>
        <taxon>Bacteroidota</taxon>
        <taxon>Bacteroidia</taxon>
        <taxon>Bacteroidales</taxon>
        <taxon>Prevotellaceae</taxon>
        <taxon>Xylanibacter</taxon>
    </lineage>
</organism>
<evidence type="ECO:0000313" key="1">
    <source>
        <dbReference type="EMBL" id="GJG33432.1"/>
    </source>
</evidence>